<evidence type="ECO:0008006" key="3">
    <source>
        <dbReference type="Google" id="ProtNLM"/>
    </source>
</evidence>
<dbReference type="Proteomes" id="UP001485459">
    <property type="component" value="Chromosome"/>
</dbReference>
<name>A0ABZ2YN33_9BACT</name>
<evidence type="ECO:0000313" key="1">
    <source>
        <dbReference type="EMBL" id="WZN40717.1"/>
    </source>
</evidence>
<accession>A0ABZ2YN33</accession>
<dbReference type="Gene3D" id="1.20.1600.10">
    <property type="entry name" value="Outer membrane efflux proteins (OEP)"/>
    <property type="match status" value="1"/>
</dbReference>
<gene>
    <name evidence="1" type="ORF">WJU16_22395</name>
</gene>
<sequence>MQLNIESMKKEKKPDFRVRFDHMYPLDGMMPNAYSAMVMASIPIAPWSSKMYKSGVKGMKYEVQAMEKERAAMLQETQGMLYGMHYEILSMQKRIEAMEDKIVPALRQTLEANFLNYQENKLALSNVIDSWEALTMMQANVLDEKLKLYEMIVDYEKQLYR</sequence>
<protein>
    <recommendedName>
        <fullName evidence="3">Outer membrane efflux protein</fullName>
    </recommendedName>
</protein>
<proteinExistence type="predicted"/>
<reference evidence="2" key="1">
    <citation type="submission" date="2024-03" db="EMBL/GenBank/DDBJ databases">
        <title>Chitinophaga horti sp. nov., isolated from garden soil.</title>
        <authorList>
            <person name="Lee D.S."/>
            <person name="Han D.M."/>
            <person name="Baek J.H."/>
            <person name="Choi D.G."/>
            <person name="Jeon J.H."/>
            <person name="Jeon C.O."/>
        </authorList>
    </citation>
    <scope>NUCLEOTIDE SEQUENCE [LARGE SCALE GENOMIC DNA]</scope>
    <source>
        <strain evidence="2">GPA1</strain>
    </source>
</reference>
<organism evidence="1 2">
    <name type="scientific">Chitinophaga pollutisoli</name>
    <dbReference type="NCBI Taxonomy" id="3133966"/>
    <lineage>
        <taxon>Bacteria</taxon>
        <taxon>Pseudomonadati</taxon>
        <taxon>Bacteroidota</taxon>
        <taxon>Chitinophagia</taxon>
        <taxon>Chitinophagales</taxon>
        <taxon>Chitinophagaceae</taxon>
        <taxon>Chitinophaga</taxon>
    </lineage>
</organism>
<evidence type="ECO:0000313" key="2">
    <source>
        <dbReference type="Proteomes" id="UP001485459"/>
    </source>
</evidence>
<dbReference type="SUPFAM" id="SSF56954">
    <property type="entry name" value="Outer membrane efflux proteins (OEP)"/>
    <property type="match status" value="1"/>
</dbReference>
<dbReference type="RefSeq" id="WP_341835599.1">
    <property type="nucleotide sequence ID" value="NZ_CP149822.1"/>
</dbReference>
<dbReference type="EMBL" id="CP149822">
    <property type="protein sequence ID" value="WZN40717.1"/>
    <property type="molecule type" value="Genomic_DNA"/>
</dbReference>
<keyword evidence="2" id="KW-1185">Reference proteome</keyword>